<feature type="non-terminal residue" evidence="2">
    <location>
        <position position="172"/>
    </location>
</feature>
<keyword evidence="3" id="KW-1185">Reference proteome</keyword>
<accession>A0A8J4BXI5</accession>
<sequence length="172" mass="16873">PPHVEQSFCKEDNASCANVRSQQCLMAGGECAEGGSSKNAVAMAAAAAVAMTVGAARPSSDQRGLKRKSPDHDDIKVEPSGEGHCSSCSGLSDPRSSSGGSGRRLSAENGGAPLGEAAALPPAPSPALLATCANYTGADAGDDGSAINVSKGAVTTSGGRMDIGTRSATPGD</sequence>
<feature type="region of interest" description="Disordered" evidence="1">
    <location>
        <begin position="139"/>
        <end position="172"/>
    </location>
</feature>
<gene>
    <name evidence="2" type="ORF">Vretifemale_921</name>
</gene>
<comment type="caution">
    <text evidence="2">The sequence shown here is derived from an EMBL/GenBank/DDBJ whole genome shotgun (WGS) entry which is preliminary data.</text>
</comment>
<dbReference type="EMBL" id="BNCP01000002">
    <property type="protein sequence ID" value="GIL70080.1"/>
    <property type="molecule type" value="Genomic_DNA"/>
</dbReference>
<feature type="compositionally biased region" description="Low complexity" evidence="1">
    <location>
        <begin position="85"/>
        <end position="98"/>
    </location>
</feature>
<evidence type="ECO:0000313" key="3">
    <source>
        <dbReference type="Proteomes" id="UP000747110"/>
    </source>
</evidence>
<feature type="non-terminal residue" evidence="2">
    <location>
        <position position="1"/>
    </location>
</feature>
<evidence type="ECO:0000313" key="2">
    <source>
        <dbReference type="EMBL" id="GIL70080.1"/>
    </source>
</evidence>
<feature type="compositionally biased region" description="Basic and acidic residues" evidence="1">
    <location>
        <begin position="68"/>
        <end position="81"/>
    </location>
</feature>
<dbReference type="Proteomes" id="UP000747110">
    <property type="component" value="Unassembled WGS sequence"/>
</dbReference>
<dbReference type="AlphaFoldDB" id="A0A8J4BXI5"/>
<name>A0A8J4BXI5_9CHLO</name>
<feature type="compositionally biased region" description="Low complexity" evidence="1">
    <location>
        <begin position="110"/>
        <end position="126"/>
    </location>
</feature>
<reference evidence="2" key="1">
    <citation type="journal article" date="2021" name="Proc. Natl. Acad. Sci. U.S.A.">
        <title>Three genomes in the algal genus Volvox reveal the fate of a haploid sex-determining region after a transition to homothallism.</title>
        <authorList>
            <person name="Yamamoto K."/>
            <person name="Hamaji T."/>
            <person name="Kawai-Toyooka H."/>
            <person name="Matsuzaki R."/>
            <person name="Takahashi F."/>
            <person name="Nishimura Y."/>
            <person name="Kawachi M."/>
            <person name="Noguchi H."/>
            <person name="Minakuchi Y."/>
            <person name="Umen J.G."/>
            <person name="Toyoda A."/>
            <person name="Nozaki H."/>
        </authorList>
    </citation>
    <scope>NUCLEOTIDE SEQUENCE</scope>
    <source>
        <strain evidence="2">NIES-3786</strain>
    </source>
</reference>
<protein>
    <submittedName>
        <fullName evidence="2">Uncharacterized protein</fullName>
    </submittedName>
</protein>
<evidence type="ECO:0000256" key="1">
    <source>
        <dbReference type="SAM" id="MobiDB-lite"/>
    </source>
</evidence>
<organism evidence="2 3">
    <name type="scientific">Volvox reticuliferus</name>
    <dbReference type="NCBI Taxonomy" id="1737510"/>
    <lineage>
        <taxon>Eukaryota</taxon>
        <taxon>Viridiplantae</taxon>
        <taxon>Chlorophyta</taxon>
        <taxon>core chlorophytes</taxon>
        <taxon>Chlorophyceae</taxon>
        <taxon>CS clade</taxon>
        <taxon>Chlamydomonadales</taxon>
        <taxon>Volvocaceae</taxon>
        <taxon>Volvox</taxon>
    </lineage>
</organism>
<proteinExistence type="predicted"/>
<feature type="region of interest" description="Disordered" evidence="1">
    <location>
        <begin position="54"/>
        <end position="126"/>
    </location>
</feature>